<protein>
    <recommendedName>
        <fullName evidence="2">Teneurin-like YD-shell domain-containing protein</fullName>
    </recommendedName>
</protein>
<evidence type="ECO:0000259" key="2">
    <source>
        <dbReference type="Pfam" id="PF25023"/>
    </source>
</evidence>
<dbReference type="Proteomes" id="UP001500483">
    <property type="component" value="Unassembled WGS sequence"/>
</dbReference>
<keyword evidence="4" id="KW-1185">Reference proteome</keyword>
<gene>
    <name evidence="3" type="ORF">GCM10020366_24030</name>
</gene>
<reference evidence="4" key="1">
    <citation type="journal article" date="2019" name="Int. J. Syst. Evol. Microbiol.">
        <title>The Global Catalogue of Microorganisms (GCM) 10K type strain sequencing project: providing services to taxonomists for standard genome sequencing and annotation.</title>
        <authorList>
            <consortium name="The Broad Institute Genomics Platform"/>
            <consortium name="The Broad Institute Genome Sequencing Center for Infectious Disease"/>
            <person name="Wu L."/>
            <person name="Ma J."/>
        </authorList>
    </citation>
    <scope>NUCLEOTIDE SEQUENCE [LARGE SCALE GENOMIC DNA]</scope>
    <source>
        <strain evidence="4">JCM 9687</strain>
    </source>
</reference>
<dbReference type="EMBL" id="BAAAYK010000038">
    <property type="protein sequence ID" value="GAA3357155.1"/>
    <property type="molecule type" value="Genomic_DNA"/>
</dbReference>
<dbReference type="PANTHER" id="PTHR32305:SF15">
    <property type="entry name" value="PROTEIN RHSA-RELATED"/>
    <property type="match status" value="1"/>
</dbReference>
<dbReference type="Pfam" id="PF25023">
    <property type="entry name" value="TEN_YD-shell"/>
    <property type="match status" value="1"/>
</dbReference>
<keyword evidence="1" id="KW-0677">Repeat</keyword>
<dbReference type="InterPro" id="IPR022385">
    <property type="entry name" value="Rhs_assc_core"/>
</dbReference>
<dbReference type="RefSeq" id="WP_344926235.1">
    <property type="nucleotide sequence ID" value="NZ_BAAAYK010000038.1"/>
</dbReference>
<dbReference type="PANTHER" id="PTHR32305">
    <property type="match status" value="1"/>
</dbReference>
<proteinExistence type="predicted"/>
<dbReference type="InterPro" id="IPR056823">
    <property type="entry name" value="TEN-like_YD-shell"/>
</dbReference>
<feature type="domain" description="Teneurin-like YD-shell" evidence="2">
    <location>
        <begin position="4"/>
        <end position="80"/>
    </location>
</feature>
<comment type="caution">
    <text evidence="3">The sequence shown here is derived from an EMBL/GenBank/DDBJ whole genome shotgun (WGS) entry which is preliminary data.</text>
</comment>
<evidence type="ECO:0000313" key="4">
    <source>
        <dbReference type="Proteomes" id="UP001500483"/>
    </source>
</evidence>
<dbReference type="Gene3D" id="2.180.10.10">
    <property type="entry name" value="RHS repeat-associated core"/>
    <property type="match status" value="1"/>
</dbReference>
<accession>A0ABP6RUF1</accession>
<name>A0ABP6RUF1_9PSEU</name>
<evidence type="ECO:0000256" key="1">
    <source>
        <dbReference type="ARBA" id="ARBA00022737"/>
    </source>
</evidence>
<dbReference type="PRINTS" id="PR00394">
    <property type="entry name" value="RHSPROTEIN"/>
</dbReference>
<dbReference type="InterPro" id="IPR050708">
    <property type="entry name" value="T6SS_VgrG/RHS"/>
</dbReference>
<sequence length="215" mass="24514">MDQQFYSIITDLVGSPAELINDQGGVAWFHRTTLWGNTLDHSRTGAYTPLRFPGQYADPETGLNYNFHRHYDPSTGRYGSVDPLGLGGGTLPHSYVPNPHEWVDPLGLAPCDRLSPEQLKEHDRQVKKYGKDGFKELEDGRIRYYGKFRTPQSPGEMAGARTVREWNPETGQKRMWQETLDHNQTVRQARLDVSVTGGRKVHYTFDRDGNYTGSW</sequence>
<dbReference type="NCBIfam" id="TIGR03696">
    <property type="entry name" value="Rhs_assc_core"/>
    <property type="match status" value="1"/>
</dbReference>
<organism evidence="3 4">
    <name type="scientific">Saccharopolyspora gregorii</name>
    <dbReference type="NCBI Taxonomy" id="33914"/>
    <lineage>
        <taxon>Bacteria</taxon>
        <taxon>Bacillati</taxon>
        <taxon>Actinomycetota</taxon>
        <taxon>Actinomycetes</taxon>
        <taxon>Pseudonocardiales</taxon>
        <taxon>Pseudonocardiaceae</taxon>
        <taxon>Saccharopolyspora</taxon>
    </lineage>
</organism>
<evidence type="ECO:0000313" key="3">
    <source>
        <dbReference type="EMBL" id="GAA3357155.1"/>
    </source>
</evidence>